<name>A0A2A9EEA0_9MICO</name>
<feature type="region of interest" description="Disordered" evidence="1">
    <location>
        <begin position="60"/>
        <end position="82"/>
    </location>
</feature>
<dbReference type="RefSeq" id="WP_098457717.1">
    <property type="nucleotide sequence ID" value="NZ_PDJH01000001.1"/>
</dbReference>
<dbReference type="Proteomes" id="UP000221394">
    <property type="component" value="Unassembled WGS sequence"/>
</dbReference>
<dbReference type="AlphaFoldDB" id="A0A2A9EEA0"/>
<proteinExistence type="predicted"/>
<comment type="caution">
    <text evidence="4">The sequence shown here is derived from an EMBL/GenBank/DDBJ whole genome shotgun (WGS) entry which is preliminary data.</text>
</comment>
<keyword evidence="5" id="KW-1185">Reference proteome</keyword>
<feature type="transmembrane region" description="Helical" evidence="2">
    <location>
        <begin position="33"/>
        <end position="51"/>
    </location>
</feature>
<evidence type="ECO:0000256" key="1">
    <source>
        <dbReference type="SAM" id="MobiDB-lite"/>
    </source>
</evidence>
<keyword evidence="2" id="KW-0472">Membrane</keyword>
<evidence type="ECO:0000313" key="5">
    <source>
        <dbReference type="Proteomes" id="UP000221394"/>
    </source>
</evidence>
<evidence type="ECO:0000259" key="3">
    <source>
        <dbReference type="Pfam" id="PF20059"/>
    </source>
</evidence>
<evidence type="ECO:0000256" key="2">
    <source>
        <dbReference type="SAM" id="Phobius"/>
    </source>
</evidence>
<keyword evidence="2" id="KW-1133">Transmembrane helix</keyword>
<protein>
    <recommendedName>
        <fullName evidence="3">DUF6458 domain-containing protein</fullName>
    </recommendedName>
</protein>
<feature type="domain" description="DUF6458" evidence="3">
    <location>
        <begin position="1"/>
        <end position="62"/>
    </location>
</feature>
<organism evidence="4 5">
    <name type="scientific">Flavimobilis soli</name>
    <dbReference type="NCBI Taxonomy" id="442709"/>
    <lineage>
        <taxon>Bacteria</taxon>
        <taxon>Bacillati</taxon>
        <taxon>Actinomycetota</taxon>
        <taxon>Actinomycetes</taxon>
        <taxon>Micrococcales</taxon>
        <taxon>Jonesiaceae</taxon>
        <taxon>Flavimobilis</taxon>
    </lineage>
</organism>
<sequence length="82" mass="8692">MGIGGGIFLIAVGAVLAFGLSPDAWEVFNINTIGYILMAVGALALILAFAMQSQRRNTSHTAYVEKHDVDHQVPPTNNPPTA</sequence>
<accession>A0A2A9EEA0</accession>
<keyword evidence="2" id="KW-0812">Transmembrane</keyword>
<gene>
    <name evidence="4" type="ORF">ATL41_1278</name>
</gene>
<evidence type="ECO:0000313" key="4">
    <source>
        <dbReference type="EMBL" id="PFG36550.1"/>
    </source>
</evidence>
<reference evidence="4 5" key="1">
    <citation type="submission" date="2017-10" db="EMBL/GenBank/DDBJ databases">
        <title>Sequencing the genomes of 1000 actinobacteria strains.</title>
        <authorList>
            <person name="Klenk H.-P."/>
        </authorList>
    </citation>
    <scope>NUCLEOTIDE SEQUENCE [LARGE SCALE GENOMIC DNA]</scope>
    <source>
        <strain evidence="4 5">DSM 21574</strain>
    </source>
</reference>
<dbReference type="EMBL" id="PDJH01000001">
    <property type="protein sequence ID" value="PFG36550.1"/>
    <property type="molecule type" value="Genomic_DNA"/>
</dbReference>
<dbReference type="Pfam" id="PF20059">
    <property type="entry name" value="DUF6458"/>
    <property type="match status" value="1"/>
</dbReference>
<dbReference type="OrthoDB" id="4775046at2"/>
<dbReference type="InterPro" id="IPR045597">
    <property type="entry name" value="DUF6458"/>
</dbReference>